<feature type="region of interest" description="Disordered" evidence="1">
    <location>
        <begin position="41"/>
        <end position="84"/>
    </location>
</feature>
<evidence type="ECO:0000259" key="2">
    <source>
        <dbReference type="PROSITE" id="PS50883"/>
    </source>
</evidence>
<dbReference type="Gene3D" id="3.20.20.450">
    <property type="entry name" value="EAL domain"/>
    <property type="match status" value="1"/>
</dbReference>
<feature type="domain" description="EAL" evidence="2">
    <location>
        <begin position="87"/>
        <end position="340"/>
    </location>
</feature>
<gene>
    <name evidence="3" type="ORF">AVDCRST_MAG90-1737</name>
</gene>
<dbReference type="InterPro" id="IPR050706">
    <property type="entry name" value="Cyclic-di-GMP_PDE-like"/>
</dbReference>
<dbReference type="SMART" id="SM00052">
    <property type="entry name" value="EAL"/>
    <property type="match status" value="1"/>
</dbReference>
<dbReference type="InterPro" id="IPR035919">
    <property type="entry name" value="EAL_sf"/>
</dbReference>
<name>A0A6J4LN16_9HYPH</name>
<accession>A0A6J4LN16</accession>
<protein>
    <recommendedName>
        <fullName evidence="2">EAL domain-containing protein</fullName>
    </recommendedName>
</protein>
<dbReference type="PANTHER" id="PTHR33121:SF79">
    <property type="entry name" value="CYCLIC DI-GMP PHOSPHODIESTERASE PDED-RELATED"/>
    <property type="match status" value="1"/>
</dbReference>
<dbReference type="AlphaFoldDB" id="A0A6J4LN16"/>
<sequence>KLTAEMGLWGEIVRDLAVAVAAHDREVAALKQGWANALRVAGSPPQTAARPAEPPPPRPMLVTVPPSTPAPPPPVSSASDAPTTNTELPRAAAILAALEENRLEVHLQPVVSLPQRKIRLYEALVRLRLDENTLLVPAEFLPVLERHGRTPDLDRRMLGRVATIARHMAVRGSDAGIACNIAPASLAEPGFLRKLGKLVDAHPDLAGRLVLELPQRCWRSLDAEQAGGLAALRERGLAFSLDQANDLRLDPLSLADRGVRFVKLSVAILLDQASSRGLDVEMKDLSAALSRAGIQLVAERVEREEDVPDLIDLDVPLAQGFVFAPPRPVRSDVMNGAALAPRPANPPPDPEPQARAALEGPPPEPIANTTVERMPFRAFLRRAS</sequence>
<feature type="non-terminal residue" evidence="3">
    <location>
        <position position="1"/>
    </location>
</feature>
<proteinExistence type="predicted"/>
<feature type="region of interest" description="Disordered" evidence="1">
    <location>
        <begin position="337"/>
        <end position="373"/>
    </location>
</feature>
<feature type="compositionally biased region" description="Pro residues" evidence="1">
    <location>
        <begin position="66"/>
        <end position="75"/>
    </location>
</feature>
<dbReference type="SUPFAM" id="SSF141868">
    <property type="entry name" value="EAL domain-like"/>
    <property type="match status" value="1"/>
</dbReference>
<dbReference type="InterPro" id="IPR001633">
    <property type="entry name" value="EAL_dom"/>
</dbReference>
<dbReference type="GO" id="GO:0071111">
    <property type="term" value="F:cyclic-guanylate-specific phosphodiesterase activity"/>
    <property type="evidence" value="ECO:0007669"/>
    <property type="project" value="InterPro"/>
</dbReference>
<dbReference type="PANTHER" id="PTHR33121">
    <property type="entry name" value="CYCLIC DI-GMP PHOSPHODIESTERASE PDEF"/>
    <property type="match status" value="1"/>
</dbReference>
<dbReference type="CDD" id="cd01948">
    <property type="entry name" value="EAL"/>
    <property type="match status" value="1"/>
</dbReference>
<evidence type="ECO:0000313" key="3">
    <source>
        <dbReference type="EMBL" id="CAA9336098.1"/>
    </source>
</evidence>
<dbReference type="Pfam" id="PF00563">
    <property type="entry name" value="EAL"/>
    <property type="match status" value="1"/>
</dbReference>
<evidence type="ECO:0000256" key="1">
    <source>
        <dbReference type="SAM" id="MobiDB-lite"/>
    </source>
</evidence>
<dbReference type="EMBL" id="CADCUC010000339">
    <property type="protein sequence ID" value="CAA9336098.1"/>
    <property type="molecule type" value="Genomic_DNA"/>
</dbReference>
<reference evidence="3" key="1">
    <citation type="submission" date="2020-02" db="EMBL/GenBank/DDBJ databases">
        <authorList>
            <person name="Meier V. D."/>
        </authorList>
    </citation>
    <scope>NUCLEOTIDE SEQUENCE</scope>
    <source>
        <strain evidence="3">AVDCRST_MAG90</strain>
    </source>
</reference>
<dbReference type="PROSITE" id="PS50883">
    <property type="entry name" value="EAL"/>
    <property type="match status" value="1"/>
</dbReference>
<organism evidence="3">
    <name type="scientific">uncultured Microvirga sp</name>
    <dbReference type="NCBI Taxonomy" id="412392"/>
    <lineage>
        <taxon>Bacteria</taxon>
        <taxon>Pseudomonadati</taxon>
        <taxon>Pseudomonadota</taxon>
        <taxon>Alphaproteobacteria</taxon>
        <taxon>Hyphomicrobiales</taxon>
        <taxon>Methylobacteriaceae</taxon>
        <taxon>Microvirga</taxon>
        <taxon>environmental samples</taxon>
    </lineage>
</organism>